<reference evidence="11" key="1">
    <citation type="journal article" date="2023" name="Commun. Biol.">
        <title>Genome analysis of Parmales, the sister group of diatoms, reveals the evolutionary specialization of diatoms from phago-mixotrophs to photoautotrophs.</title>
        <authorList>
            <person name="Ban H."/>
            <person name="Sato S."/>
            <person name="Yoshikawa S."/>
            <person name="Yamada K."/>
            <person name="Nakamura Y."/>
            <person name="Ichinomiya M."/>
            <person name="Sato N."/>
            <person name="Blanc-Mathieu R."/>
            <person name="Endo H."/>
            <person name="Kuwata A."/>
            <person name="Ogata H."/>
        </authorList>
    </citation>
    <scope>NUCLEOTIDE SEQUENCE [LARGE SCALE GENOMIC DNA]</scope>
</reference>
<keyword evidence="5 8" id="KW-0378">Hydrolase</keyword>
<evidence type="ECO:0000256" key="3">
    <source>
        <dbReference type="ARBA" id="ARBA00022670"/>
    </source>
</evidence>
<dbReference type="InterPro" id="IPR001578">
    <property type="entry name" value="Peptidase_C12_UCH"/>
</dbReference>
<evidence type="ECO:0000256" key="2">
    <source>
        <dbReference type="ARBA" id="ARBA00009326"/>
    </source>
</evidence>
<feature type="domain" description="UCH catalytic" evidence="9">
    <location>
        <begin position="8"/>
        <end position="94"/>
    </location>
</feature>
<evidence type="ECO:0000256" key="6">
    <source>
        <dbReference type="ARBA" id="ARBA00022807"/>
    </source>
</evidence>
<evidence type="ECO:0000313" key="11">
    <source>
        <dbReference type="Proteomes" id="UP001162640"/>
    </source>
</evidence>
<gene>
    <name evidence="10" type="ORF">TL16_g06641</name>
</gene>
<organism evidence="10 11">
    <name type="scientific">Triparma laevis f. inornata</name>
    <dbReference type="NCBI Taxonomy" id="1714386"/>
    <lineage>
        <taxon>Eukaryota</taxon>
        <taxon>Sar</taxon>
        <taxon>Stramenopiles</taxon>
        <taxon>Ochrophyta</taxon>
        <taxon>Bolidophyceae</taxon>
        <taxon>Parmales</taxon>
        <taxon>Triparmaceae</taxon>
        <taxon>Triparma</taxon>
    </lineage>
</organism>
<comment type="catalytic activity">
    <reaction evidence="1 8">
        <text>Thiol-dependent hydrolysis of ester, thioester, amide, peptide and isopeptide bonds formed by the C-terminal Gly of ubiquitin (a 76-residue protein attached to proteins as an intracellular targeting signal).</text>
        <dbReference type="EC" id="3.4.19.12"/>
    </reaction>
</comment>
<dbReference type="InterPro" id="IPR036959">
    <property type="entry name" value="Peptidase_C12_UCH_sf"/>
</dbReference>
<dbReference type="AlphaFoldDB" id="A0A9W7ANW4"/>
<keyword evidence="3 8" id="KW-0645">Protease</keyword>
<dbReference type="Gene3D" id="3.40.532.10">
    <property type="entry name" value="Peptidase C12, ubiquitin carboxyl-terminal hydrolase"/>
    <property type="match status" value="1"/>
</dbReference>
<dbReference type="EMBL" id="BLQM01000203">
    <property type="protein sequence ID" value="GMH75074.1"/>
    <property type="molecule type" value="Genomic_DNA"/>
</dbReference>
<evidence type="ECO:0000256" key="5">
    <source>
        <dbReference type="ARBA" id="ARBA00022801"/>
    </source>
</evidence>
<dbReference type="PANTHER" id="PTHR10589:SF17">
    <property type="entry name" value="UBIQUITIN CARBOXYL-TERMINAL HYDROLASE"/>
    <property type="match status" value="1"/>
</dbReference>
<dbReference type="EC" id="3.4.19.12" evidence="8"/>
<dbReference type="GO" id="GO:0004843">
    <property type="term" value="F:cysteine-type deubiquitinase activity"/>
    <property type="evidence" value="ECO:0007669"/>
    <property type="project" value="UniProtKB-EC"/>
</dbReference>
<evidence type="ECO:0000313" key="10">
    <source>
        <dbReference type="EMBL" id="GMH75074.1"/>
    </source>
</evidence>
<dbReference type="PRINTS" id="PR00707">
    <property type="entry name" value="UBCTHYDRLASE"/>
</dbReference>
<dbReference type="GO" id="GO:0016579">
    <property type="term" value="P:protein deubiquitination"/>
    <property type="evidence" value="ECO:0007669"/>
    <property type="project" value="TreeGrafter"/>
</dbReference>
<dbReference type="InterPro" id="IPR038765">
    <property type="entry name" value="Papain-like_cys_pep_sf"/>
</dbReference>
<comment type="similarity">
    <text evidence="2 7 8">Belongs to the peptidase C12 family.</text>
</comment>
<name>A0A9W7ANW4_9STRA</name>
<proteinExistence type="inferred from homology"/>
<keyword evidence="6 8" id="KW-0788">Thiol protease</keyword>
<accession>A0A9W7ANW4</accession>
<dbReference type="PANTHER" id="PTHR10589">
    <property type="entry name" value="UBIQUITIN CARBOXYL-TERMINAL HYDROLASE"/>
    <property type="match status" value="1"/>
</dbReference>
<evidence type="ECO:0000256" key="8">
    <source>
        <dbReference type="RuleBase" id="RU361215"/>
    </source>
</evidence>
<dbReference type="SUPFAM" id="SSF54001">
    <property type="entry name" value="Cysteine proteinases"/>
    <property type="match status" value="1"/>
</dbReference>
<protein>
    <recommendedName>
        <fullName evidence="8">Ubiquitin carboxyl-terminal hydrolase</fullName>
        <ecNumber evidence="8">3.4.19.12</ecNumber>
    </recommendedName>
</protein>
<comment type="caution">
    <text evidence="10">The sequence shown here is derived from an EMBL/GenBank/DDBJ whole genome shotgun (WGS) entry which is preliminary data.</text>
</comment>
<evidence type="ECO:0000259" key="9">
    <source>
        <dbReference type="PROSITE" id="PS52048"/>
    </source>
</evidence>
<evidence type="ECO:0000256" key="7">
    <source>
        <dbReference type="PROSITE-ProRule" id="PRU01393"/>
    </source>
</evidence>
<dbReference type="Proteomes" id="UP001162640">
    <property type="component" value="Unassembled WGS sequence"/>
</dbReference>
<comment type="caution">
    <text evidence="7">Lacks conserved residue(s) required for the propagation of feature annotation.</text>
</comment>
<dbReference type="GO" id="GO:0005737">
    <property type="term" value="C:cytoplasm"/>
    <property type="evidence" value="ECO:0007669"/>
    <property type="project" value="TreeGrafter"/>
</dbReference>
<keyword evidence="4 8" id="KW-0833">Ubl conjugation pathway</keyword>
<dbReference type="PROSITE" id="PS52048">
    <property type="entry name" value="UCH_DOMAIN"/>
    <property type="match status" value="1"/>
</dbReference>
<dbReference type="Pfam" id="PF01088">
    <property type="entry name" value="Peptidase_C12"/>
    <property type="match status" value="1"/>
</dbReference>
<sequence>MSTSPTPQWLPLESNPSILNPFIHRLGCPTSHEFTDVWGLDPDLLAMLPGPCVAMCLLYPSDTISGVRRGELRENKKDVEGKTAQRQFLIESNH</sequence>
<dbReference type="GO" id="GO:0006511">
    <property type="term" value="P:ubiquitin-dependent protein catabolic process"/>
    <property type="evidence" value="ECO:0007669"/>
    <property type="project" value="UniProtKB-UniRule"/>
</dbReference>
<evidence type="ECO:0000256" key="1">
    <source>
        <dbReference type="ARBA" id="ARBA00000707"/>
    </source>
</evidence>
<evidence type="ECO:0000256" key="4">
    <source>
        <dbReference type="ARBA" id="ARBA00022786"/>
    </source>
</evidence>